<dbReference type="Gene3D" id="3.40.850.10">
    <property type="entry name" value="Kinesin motor domain"/>
    <property type="match status" value="1"/>
</dbReference>
<evidence type="ECO:0000256" key="9">
    <source>
        <dbReference type="PROSITE-ProRule" id="PRU00283"/>
    </source>
</evidence>
<dbReference type="InterPro" id="IPR001752">
    <property type="entry name" value="Kinesin_motor_dom"/>
</dbReference>
<dbReference type="Gene3D" id="2.60.200.20">
    <property type="match status" value="1"/>
</dbReference>
<accession>A0A7E4ZYZ4</accession>
<dbReference type="Pfam" id="PF00498">
    <property type="entry name" value="FHA"/>
    <property type="match status" value="1"/>
</dbReference>
<comment type="similarity">
    <text evidence="9">Belongs to the TRAFAC class myosin-kinesin ATPase superfamily. Kinesin family.</text>
</comment>
<keyword evidence="2" id="KW-0963">Cytoplasm</keyword>
<dbReference type="InterPro" id="IPR032405">
    <property type="entry name" value="Kinesin_assoc"/>
</dbReference>
<dbReference type="InterPro" id="IPR000253">
    <property type="entry name" value="FHA_dom"/>
</dbReference>
<evidence type="ECO:0000313" key="13">
    <source>
        <dbReference type="Proteomes" id="UP000492821"/>
    </source>
</evidence>
<keyword evidence="6 10" id="KW-0175">Coiled coil</keyword>
<evidence type="ECO:0000256" key="5">
    <source>
        <dbReference type="ARBA" id="ARBA00022840"/>
    </source>
</evidence>
<evidence type="ECO:0000256" key="8">
    <source>
        <dbReference type="ARBA" id="ARBA00023212"/>
    </source>
</evidence>
<keyword evidence="5 9" id="KW-0067">ATP-binding</keyword>
<dbReference type="CDD" id="cd01365">
    <property type="entry name" value="KISc_KIF1A_KIF1B"/>
    <property type="match status" value="1"/>
</dbReference>
<keyword evidence="8" id="KW-0206">Cytoskeleton</keyword>
<dbReference type="PRINTS" id="PR00380">
    <property type="entry name" value="KINESINHEAVY"/>
</dbReference>
<dbReference type="GO" id="GO:0008017">
    <property type="term" value="F:microtubule binding"/>
    <property type="evidence" value="ECO:0007669"/>
    <property type="project" value="InterPro"/>
</dbReference>
<keyword evidence="13" id="KW-1185">Reference proteome</keyword>
<keyword evidence="3" id="KW-0493">Microtubule</keyword>
<dbReference type="InterPro" id="IPR008984">
    <property type="entry name" value="SMAD_FHA_dom_sf"/>
</dbReference>
<keyword evidence="7 9" id="KW-0505">Motor protein</keyword>
<dbReference type="Pfam" id="PF12473">
    <property type="entry name" value="DUF3694"/>
    <property type="match status" value="2"/>
</dbReference>
<dbReference type="GO" id="GO:0005524">
    <property type="term" value="F:ATP binding"/>
    <property type="evidence" value="ECO:0007669"/>
    <property type="project" value="UniProtKB-UniRule"/>
</dbReference>
<dbReference type="GO" id="GO:0003777">
    <property type="term" value="F:microtubule motor activity"/>
    <property type="evidence" value="ECO:0007669"/>
    <property type="project" value="InterPro"/>
</dbReference>
<feature type="region of interest" description="Disordered" evidence="11">
    <location>
        <begin position="1649"/>
        <end position="1669"/>
    </location>
</feature>
<name>A0A7E4ZYZ4_PANRE</name>
<organism evidence="13 14">
    <name type="scientific">Panagrellus redivivus</name>
    <name type="common">Microworm</name>
    <dbReference type="NCBI Taxonomy" id="6233"/>
    <lineage>
        <taxon>Eukaryota</taxon>
        <taxon>Metazoa</taxon>
        <taxon>Ecdysozoa</taxon>
        <taxon>Nematoda</taxon>
        <taxon>Chromadorea</taxon>
        <taxon>Rhabditida</taxon>
        <taxon>Tylenchina</taxon>
        <taxon>Panagrolaimomorpha</taxon>
        <taxon>Panagrolaimoidea</taxon>
        <taxon>Panagrolaimidae</taxon>
        <taxon>Panagrellus</taxon>
    </lineage>
</organism>
<dbReference type="SUPFAM" id="SSF49879">
    <property type="entry name" value="SMAD/FHA domain"/>
    <property type="match status" value="1"/>
</dbReference>
<evidence type="ECO:0000256" key="4">
    <source>
        <dbReference type="ARBA" id="ARBA00022741"/>
    </source>
</evidence>
<dbReference type="InterPro" id="IPR022140">
    <property type="entry name" value="Kinesin-like_KIF1-typ"/>
</dbReference>
<keyword evidence="4 9" id="KW-0547">Nucleotide-binding</keyword>
<dbReference type="Pfam" id="PF00225">
    <property type="entry name" value="Kinesin"/>
    <property type="match status" value="1"/>
</dbReference>
<dbReference type="PROSITE" id="PS50067">
    <property type="entry name" value="KINESIN_MOTOR_2"/>
    <property type="match status" value="1"/>
</dbReference>
<evidence type="ECO:0000256" key="2">
    <source>
        <dbReference type="ARBA" id="ARBA00022490"/>
    </source>
</evidence>
<dbReference type="InterPro" id="IPR036961">
    <property type="entry name" value="Kinesin_motor_dom_sf"/>
</dbReference>
<dbReference type="InterPro" id="IPR027417">
    <property type="entry name" value="P-loop_NTPase"/>
</dbReference>
<reference evidence="13" key="1">
    <citation type="journal article" date="2013" name="Genetics">
        <title>The draft genome and transcriptome of Panagrellus redivivus are shaped by the harsh demands of a free-living lifestyle.</title>
        <authorList>
            <person name="Srinivasan J."/>
            <person name="Dillman A.R."/>
            <person name="Macchietto M.G."/>
            <person name="Heikkinen L."/>
            <person name="Lakso M."/>
            <person name="Fracchia K.M."/>
            <person name="Antoshechkin I."/>
            <person name="Mortazavi A."/>
            <person name="Wong G."/>
            <person name="Sternberg P.W."/>
        </authorList>
    </citation>
    <scope>NUCLEOTIDE SEQUENCE [LARGE SCALE GENOMIC DNA]</scope>
    <source>
        <strain evidence="13">MT8872</strain>
    </source>
</reference>
<dbReference type="PANTHER" id="PTHR47117">
    <property type="entry name" value="STAR-RELATED LIPID TRANSFER PROTEIN 9"/>
    <property type="match status" value="1"/>
</dbReference>
<dbReference type="GO" id="GO:0005874">
    <property type="term" value="C:microtubule"/>
    <property type="evidence" value="ECO:0007669"/>
    <property type="project" value="UniProtKB-KW"/>
</dbReference>
<dbReference type="Pfam" id="PF12423">
    <property type="entry name" value="KIF1B"/>
    <property type="match status" value="1"/>
</dbReference>
<evidence type="ECO:0000256" key="6">
    <source>
        <dbReference type="ARBA" id="ARBA00023054"/>
    </source>
</evidence>
<proteinExistence type="inferred from homology"/>
<evidence type="ECO:0000256" key="3">
    <source>
        <dbReference type="ARBA" id="ARBA00022701"/>
    </source>
</evidence>
<dbReference type="PROSITE" id="PS00411">
    <property type="entry name" value="KINESIN_MOTOR_1"/>
    <property type="match status" value="1"/>
</dbReference>
<sequence>MTLGPPGDEAGNSKVQVAVRVRPFNKRERDLDTKCILQMEADQTFLYHPTDEKTPKTFSFDHCFESSDPDSRKFASQEDVFEKVGSSVVNNAFGGYNACIFAYGQTGSGKSYTMMGSPDNPGIIPRLCNAIFERITVETCESASFKVEVSYMEIYNERVRDLLDPKKSAKSNLKVREHKSLGPMVDGLSVLAVSSFDQIGRLMDEGNKCRTVAATNMNAESSRSHAVFTIRLTHIMADLDAGFSGEKVSKISLVDLAGSERAGKTGAMGKRLEEGGNINKSLTTLGMVISALAEKSGKKEKFVPYRDSVLTWLLKDNLGGNSKTVMIATVSPSADNYEETLGTLRYADRAKKIVNHAVVNEDPNAKVIRELREEVESLRTQISQTKEKENQYDELKERLAESERLVEQMNKSWEVRLQETDIVYKERQRDLAQIGISVAEGGIKVEKDRFYLVNLNADPSLNELLVYYINRRAVVGSGAEADDDSPSARPLSPDAEGNVDFVLQGLGVHSRHAVLNVVDEADGKKRLYIEPLVEGARICVNGRSITEPTLLRNGFRLLIGHNHFFRVNCPKDVMNDSMAASLMVASTMMDESHIDYDRAWLEANSDEPAAVSHVVDQYLEHINIKHQEEKQAALEKQYEEFERYIHGLTQTLQTPSTPMTPAMAFPMASTPSCALPPVGFPLNPRNVDKTKFFKWAQRREEVFKESLKTLKTEIVRANALVREANMIADELMANKRGQTRYDVTLQIPAANLRPSRIKAGTSVCEPVIVVKRNGMQGYQLWSVEQLENRLVDMREAYNDRIASGCMADGGMAASNLSVLSESPTSSGICADEDEEDINGASDGSLIDTLFESQEKHSLIGVANVFLEVLFHELKLDYHVPIVSQQGEVCGKLHVEVYRLPDPCIMSDSTDSIESGSSSSQSHHFLGKTIRCRVRIKKATNLPQSLSHFVFCQYSFFNISEMLVVAPVFDSKNPHTHATNVKFDHQRDFDVLVTEEFLEYVQEDALSIEVWGHRSAGLEPAQNPTVAPSNGVLLADTEAAAKQKGLHERWSEVTSRIELFVDVQELNENGEYTSVEVVRDSGVPTGGIYQLKQGQQRRVSVRAKVVGDRGSLPLAFTDLSTVSIGSIIVKDSNDPKQMDSYQEDDLDRIREQWTLALSNRQKYLEQQINSLSEKGHSKTSHDSEREKALINQWVALTEERNAVSVPAANSHIPGAPADWVPPPGLEQHVPVVFLDINPEEFSVPPDAADSDNEDEDNLRSMNLSTSDDISSCMSLSRSMTASATAASSVKLAGLNNALPGERFDQMVLLPIVTKDIAETAATCSWDSSLHANAALNRATASGERVYAIVRVALRLSQPLAIDLVLRKRVCFNVYKKPSFAGRLMRRIVGSETLFGTGVFYDVVAHIPKATLDMEDRETLAMMAARHTSSTEEEDDEKMRSRLQSSYIEAYTKSIQAVEWMLKLDRLRQESAIFSALSKQERSTRLSNAGYGLPSNSFRMKRAVSLPNTMNNASLPPIPPSSRMSNINGYNNNNDSNAAASKLMETSTSSSSGYSSMVNSLVSPQMEQSCRLSGIDEEQIHSELLGKEPVRSFTVPETLHSSTNEHFSPKIVSPRLLTDLSHDVPKSNNFSSSNGAPVSYANRLFDDDTAAVSHGRSRPTSTNLEFDVSHA</sequence>
<dbReference type="InterPro" id="IPR019821">
    <property type="entry name" value="Kinesin_motor_CS"/>
</dbReference>
<reference evidence="14" key="2">
    <citation type="submission" date="2020-10" db="UniProtKB">
        <authorList>
            <consortium name="WormBaseParasite"/>
        </authorList>
    </citation>
    <scope>IDENTIFICATION</scope>
</reference>
<dbReference type="SUPFAM" id="SSF52540">
    <property type="entry name" value="P-loop containing nucleoside triphosphate hydrolases"/>
    <property type="match status" value="1"/>
</dbReference>
<feature type="domain" description="Kinesin motor" evidence="12">
    <location>
        <begin position="14"/>
        <end position="353"/>
    </location>
</feature>
<evidence type="ECO:0000256" key="10">
    <source>
        <dbReference type="SAM" id="Coils"/>
    </source>
</evidence>
<dbReference type="GO" id="GO:0007018">
    <property type="term" value="P:microtubule-based movement"/>
    <property type="evidence" value="ECO:0007669"/>
    <property type="project" value="InterPro"/>
</dbReference>
<comment type="subcellular location">
    <subcellularLocation>
        <location evidence="1">Cytoplasm</location>
        <location evidence="1">Cytoskeleton</location>
    </subcellularLocation>
</comment>
<feature type="binding site" evidence="9">
    <location>
        <begin position="104"/>
        <end position="111"/>
    </location>
    <ligand>
        <name>ATP</name>
        <dbReference type="ChEBI" id="CHEBI:30616"/>
    </ligand>
</feature>
<dbReference type="Gene3D" id="6.10.250.2520">
    <property type="match status" value="1"/>
</dbReference>
<evidence type="ECO:0000259" key="12">
    <source>
        <dbReference type="PROSITE" id="PS50067"/>
    </source>
</evidence>
<evidence type="ECO:0000313" key="14">
    <source>
        <dbReference type="WBParaSite" id="Pan_g3899.t1"/>
    </source>
</evidence>
<dbReference type="Proteomes" id="UP000492821">
    <property type="component" value="Unassembled WGS sequence"/>
</dbReference>
<dbReference type="InterPro" id="IPR022164">
    <property type="entry name" value="Kinesin-like"/>
</dbReference>
<dbReference type="InterPro" id="IPR035892">
    <property type="entry name" value="C2_domain_sf"/>
</dbReference>
<dbReference type="FunFam" id="3.40.850.10:FF:000139">
    <property type="entry name" value="Kinesin-like protein"/>
    <property type="match status" value="1"/>
</dbReference>
<feature type="coiled-coil region" evidence="10">
    <location>
        <begin position="368"/>
        <end position="412"/>
    </location>
</feature>
<protein>
    <submittedName>
        <fullName evidence="14">Kinesin motor domain-containing protein</fullName>
    </submittedName>
</protein>
<dbReference type="Pfam" id="PF16183">
    <property type="entry name" value="Kinesin_assoc"/>
    <property type="match status" value="1"/>
</dbReference>
<dbReference type="SUPFAM" id="SSF49562">
    <property type="entry name" value="C2 domain (Calcium/lipid-binding domain, CaLB)"/>
    <property type="match status" value="1"/>
</dbReference>
<evidence type="ECO:0000256" key="1">
    <source>
        <dbReference type="ARBA" id="ARBA00004245"/>
    </source>
</evidence>
<dbReference type="WBParaSite" id="Pan_g3899.t1">
    <property type="protein sequence ID" value="Pan_g3899.t1"/>
    <property type="gene ID" value="Pan_g3899"/>
</dbReference>
<dbReference type="SMART" id="SM00129">
    <property type="entry name" value="KISc"/>
    <property type="match status" value="1"/>
</dbReference>
<evidence type="ECO:0000256" key="11">
    <source>
        <dbReference type="SAM" id="MobiDB-lite"/>
    </source>
</evidence>
<evidence type="ECO:0000256" key="7">
    <source>
        <dbReference type="ARBA" id="ARBA00023175"/>
    </source>
</evidence>